<keyword evidence="2" id="KW-0812">Transmembrane</keyword>
<sequence>MGRHADAPVPAPDAPRRRSVWLERAATGLVAGAVLALVLRWTGWSWSASLLLGAAVLAGVPLAAWLAGTVPGPPDDGGRAAAPHDEEP</sequence>
<evidence type="ECO:0000256" key="1">
    <source>
        <dbReference type="SAM" id="MobiDB-lite"/>
    </source>
</evidence>
<keyword evidence="2" id="KW-1133">Transmembrane helix</keyword>
<dbReference type="Proteomes" id="UP000722125">
    <property type="component" value="Unassembled WGS sequence"/>
</dbReference>
<evidence type="ECO:0000313" key="4">
    <source>
        <dbReference type="Proteomes" id="UP000722125"/>
    </source>
</evidence>
<reference evidence="3 4" key="1">
    <citation type="submission" date="2021-05" db="EMBL/GenBank/DDBJ databases">
        <title>Description of Cellulomonas sp. DKR-3 sp. nov.</title>
        <authorList>
            <person name="Dahal R.H."/>
            <person name="Chaudhary D.K."/>
        </authorList>
    </citation>
    <scope>NUCLEOTIDE SEQUENCE [LARGE SCALE GENOMIC DNA]</scope>
    <source>
        <strain evidence="3 4">DKR-3</strain>
    </source>
</reference>
<dbReference type="RefSeq" id="WP_214352720.1">
    <property type="nucleotide sequence ID" value="NZ_JAHBOH010000002.1"/>
</dbReference>
<keyword evidence="2" id="KW-0472">Membrane</keyword>
<feature type="region of interest" description="Disordered" evidence="1">
    <location>
        <begin position="68"/>
        <end position="88"/>
    </location>
</feature>
<organism evidence="3 4">
    <name type="scientific">Cellulomonas fulva</name>
    <dbReference type="NCBI Taxonomy" id="2835530"/>
    <lineage>
        <taxon>Bacteria</taxon>
        <taxon>Bacillati</taxon>
        <taxon>Actinomycetota</taxon>
        <taxon>Actinomycetes</taxon>
        <taxon>Micrococcales</taxon>
        <taxon>Cellulomonadaceae</taxon>
        <taxon>Cellulomonas</taxon>
    </lineage>
</organism>
<accession>A0ABS5U2K3</accession>
<gene>
    <name evidence="3" type="ORF">KIN34_15190</name>
</gene>
<protein>
    <submittedName>
        <fullName evidence="3">Uncharacterized protein</fullName>
    </submittedName>
</protein>
<keyword evidence="4" id="KW-1185">Reference proteome</keyword>
<evidence type="ECO:0000256" key="2">
    <source>
        <dbReference type="SAM" id="Phobius"/>
    </source>
</evidence>
<feature type="compositionally biased region" description="Basic and acidic residues" evidence="1">
    <location>
        <begin position="76"/>
        <end position="88"/>
    </location>
</feature>
<evidence type="ECO:0000313" key="3">
    <source>
        <dbReference type="EMBL" id="MBT0995625.1"/>
    </source>
</evidence>
<feature type="transmembrane region" description="Helical" evidence="2">
    <location>
        <begin position="46"/>
        <end position="67"/>
    </location>
</feature>
<proteinExistence type="predicted"/>
<dbReference type="EMBL" id="JAHBOH010000002">
    <property type="protein sequence ID" value="MBT0995625.1"/>
    <property type="molecule type" value="Genomic_DNA"/>
</dbReference>
<name>A0ABS5U2K3_9CELL</name>
<comment type="caution">
    <text evidence="3">The sequence shown here is derived from an EMBL/GenBank/DDBJ whole genome shotgun (WGS) entry which is preliminary data.</text>
</comment>
<feature type="transmembrane region" description="Helical" evidence="2">
    <location>
        <begin position="20"/>
        <end position="39"/>
    </location>
</feature>